<dbReference type="PANTHER" id="PTHR48104:SF30">
    <property type="entry name" value="METACASPASE-1"/>
    <property type="match status" value="1"/>
</dbReference>
<dbReference type="PANTHER" id="PTHR48104">
    <property type="entry name" value="METACASPASE-4"/>
    <property type="match status" value="1"/>
</dbReference>
<evidence type="ECO:0000256" key="1">
    <source>
        <dbReference type="ARBA" id="ARBA00009005"/>
    </source>
</evidence>
<dbReference type="InterPro" id="IPR050452">
    <property type="entry name" value="Metacaspase"/>
</dbReference>
<dbReference type="EMBL" id="LFIV01000077">
    <property type="protein sequence ID" value="KZL71178.1"/>
    <property type="molecule type" value="Genomic_DNA"/>
</dbReference>
<gene>
    <name evidence="3" type="ORF">CT0861_08441</name>
</gene>
<feature type="domain" description="Peptidase C14 caspase" evidence="2">
    <location>
        <begin position="11"/>
        <end position="280"/>
    </location>
</feature>
<evidence type="ECO:0000313" key="4">
    <source>
        <dbReference type="Proteomes" id="UP000076552"/>
    </source>
</evidence>
<proteinExistence type="inferred from homology"/>
<comment type="caution">
    <text evidence="3">The sequence shown here is derived from an EMBL/GenBank/DDBJ whole genome shotgun (WGS) entry which is preliminary data.</text>
</comment>
<organism evidence="3 4">
    <name type="scientific">Colletotrichum tofieldiae</name>
    <dbReference type="NCBI Taxonomy" id="708197"/>
    <lineage>
        <taxon>Eukaryota</taxon>
        <taxon>Fungi</taxon>
        <taxon>Dikarya</taxon>
        <taxon>Ascomycota</taxon>
        <taxon>Pezizomycotina</taxon>
        <taxon>Sordariomycetes</taxon>
        <taxon>Hypocreomycetidae</taxon>
        <taxon>Glomerellales</taxon>
        <taxon>Glomerellaceae</taxon>
        <taxon>Colletotrichum</taxon>
        <taxon>Colletotrichum spaethianum species complex</taxon>
    </lineage>
</organism>
<reference evidence="3 4" key="1">
    <citation type="submission" date="2015-06" db="EMBL/GenBank/DDBJ databases">
        <title>Survival trade-offs in plant roots during colonization by closely related pathogenic and mutualistic fungi.</title>
        <authorList>
            <person name="Hacquard S."/>
            <person name="Kracher B."/>
            <person name="Hiruma K."/>
            <person name="Weinman A."/>
            <person name="Muench P."/>
            <person name="Garrido Oter R."/>
            <person name="Ver Loren van Themaat E."/>
            <person name="Dallerey J.-F."/>
            <person name="Damm U."/>
            <person name="Henrissat B."/>
            <person name="Lespinet O."/>
            <person name="Thon M."/>
            <person name="Kemen E."/>
            <person name="McHardy A.C."/>
            <person name="Schulze-Lefert P."/>
            <person name="O'Connell R.J."/>
        </authorList>
    </citation>
    <scope>NUCLEOTIDE SEQUENCE [LARGE SCALE GENOMIC DNA]</scope>
    <source>
        <strain evidence="3 4">0861</strain>
    </source>
</reference>
<protein>
    <submittedName>
        <fullName evidence="3">Caspase domain-containing protein</fullName>
    </submittedName>
</protein>
<dbReference type="Pfam" id="PF00656">
    <property type="entry name" value="Peptidase_C14"/>
    <property type="match status" value="1"/>
</dbReference>
<dbReference type="GO" id="GO:0004197">
    <property type="term" value="F:cysteine-type endopeptidase activity"/>
    <property type="evidence" value="ECO:0007669"/>
    <property type="project" value="InterPro"/>
</dbReference>
<name>A0A166STH2_9PEZI</name>
<comment type="similarity">
    <text evidence="1">Belongs to the peptidase C14B family.</text>
</comment>
<sequence length="641" mass="71132">MDEQPNAANHFAVLIGVDFYKEAPLKGCVRDVQEIAKYLKRVQPATQVHTFTASSPSDEKSYMPVEDPSSWPTYENVMAKVHEVASIAKPGDFLHIHYSGHGTRTEPSKDLALDLLGDMQGSGIRYLHGLELALLLRDLVDKKVEVSLVLDCCFSGGVSRDDSSVRYLDYDPGTDAAFPSTTVHSLGNEGEGGHSGYRDGTMRPNWLVDPGGYTILTACGPHERAREIQLADGKRHGALSYFLLRTFTGSGGIGNRQRHIYHQLCARFKEAWPQQNPMFYGNKDKCFFSRKISGALAIPIQAVRTREGKLQLQAGSAQGVCDGDQFAIYPYGSIGNALTSGQDPLTATATHTQALQSTLEALDSKSMGAQTWWTAVALTRKRLDKYPVRLAKDTPLRDDWLAAMMERSLHAIDQDESPFSFNVIAKDNEYKLFNESNHEITQIPVMLQAQTTPGQVCDVIQHLAKFNMVKDLTNETPDNSYNESFSITLVSSSGHTYNPGSLVQVDHDHIVTLVAENMGDTELYVYVYDMGPRWQIESILHGNHYVLPPRNKDGAFQGAARKTWKLRMQVPEEMREKGQQDCNDTILVFVTSQLTSFDSLELPKLNQSIGEKVSDGGYRGGNVISSEDWGCLSFSIFTRIG</sequence>
<dbReference type="AlphaFoldDB" id="A0A166STH2"/>
<keyword evidence="4" id="KW-1185">Reference proteome</keyword>
<evidence type="ECO:0000259" key="2">
    <source>
        <dbReference type="Pfam" id="PF00656"/>
    </source>
</evidence>
<dbReference type="Proteomes" id="UP000076552">
    <property type="component" value="Unassembled WGS sequence"/>
</dbReference>
<dbReference type="InterPro" id="IPR011600">
    <property type="entry name" value="Pept_C14_caspase"/>
</dbReference>
<dbReference type="GO" id="GO:0006508">
    <property type="term" value="P:proteolysis"/>
    <property type="evidence" value="ECO:0007669"/>
    <property type="project" value="InterPro"/>
</dbReference>
<evidence type="ECO:0000313" key="3">
    <source>
        <dbReference type="EMBL" id="KZL71178.1"/>
    </source>
</evidence>
<accession>A0A166STH2</accession>
<dbReference type="GO" id="GO:0005737">
    <property type="term" value="C:cytoplasm"/>
    <property type="evidence" value="ECO:0007669"/>
    <property type="project" value="TreeGrafter"/>
</dbReference>
<dbReference type="Gene3D" id="3.40.50.1460">
    <property type="match status" value="1"/>
</dbReference>